<dbReference type="Pfam" id="PF01872">
    <property type="entry name" value="RibD_C"/>
    <property type="match status" value="1"/>
</dbReference>
<dbReference type="GO" id="GO:0009231">
    <property type="term" value="P:riboflavin biosynthetic process"/>
    <property type="evidence" value="ECO:0007669"/>
    <property type="project" value="InterPro"/>
</dbReference>
<protein>
    <submittedName>
        <fullName evidence="2">Deaminase reductase</fullName>
    </submittedName>
</protein>
<dbReference type="InterPro" id="IPR024072">
    <property type="entry name" value="DHFR-like_dom_sf"/>
</dbReference>
<dbReference type="InterPro" id="IPR050765">
    <property type="entry name" value="Riboflavin_Biosynth_HTPR"/>
</dbReference>
<dbReference type="SUPFAM" id="SSF53597">
    <property type="entry name" value="Dihydrofolate reductase-like"/>
    <property type="match status" value="1"/>
</dbReference>
<reference evidence="2 3" key="1">
    <citation type="submission" date="2019-07" db="EMBL/GenBank/DDBJ databases">
        <title>Whole genome shotgun sequence of Agrococcus baldri NBRC 103055.</title>
        <authorList>
            <person name="Hosoyama A."/>
            <person name="Uohara A."/>
            <person name="Ohji S."/>
            <person name="Ichikawa N."/>
        </authorList>
    </citation>
    <scope>NUCLEOTIDE SEQUENCE [LARGE SCALE GENOMIC DNA]</scope>
    <source>
        <strain evidence="2 3">NBRC 103055</strain>
    </source>
</reference>
<dbReference type="AlphaFoldDB" id="A0AA87RGG6"/>
<proteinExistence type="predicted"/>
<accession>A0AA87RGG6</accession>
<gene>
    <name evidence="2" type="ORF">ABA31_12810</name>
</gene>
<dbReference type="Proteomes" id="UP000321749">
    <property type="component" value="Unassembled WGS sequence"/>
</dbReference>
<sequence>MRLTAHEFMTLDGVVQGPGGAEEDTTGGFRWGGWGATIFDEVVAETVDGWFAGTTALLFGRTTYDMMADYWPQVTDPDDAVAARLNAAPKHVVSTTLGADGDGPWASTTHVIDADATERIRTLKATGDGELQVHGSWQLMQALLAERLVDELRLIVVPTVIGEGKRLFEQARPTGFEVTDARVATNGCVAMTLVPAPFRTATFEVVDGKERMVDERSGA</sequence>
<dbReference type="GO" id="GO:0008703">
    <property type="term" value="F:5-amino-6-(5-phosphoribosylamino)uracil reductase activity"/>
    <property type="evidence" value="ECO:0007669"/>
    <property type="project" value="InterPro"/>
</dbReference>
<dbReference type="PANTHER" id="PTHR38011">
    <property type="entry name" value="DIHYDROFOLATE REDUCTASE FAMILY PROTEIN (AFU_ORTHOLOGUE AFUA_8G06820)"/>
    <property type="match status" value="1"/>
</dbReference>
<name>A0AA87RGG6_9MICO</name>
<dbReference type="Gene3D" id="3.40.430.10">
    <property type="entry name" value="Dihydrofolate Reductase, subunit A"/>
    <property type="match status" value="1"/>
</dbReference>
<keyword evidence="3" id="KW-1185">Reference proteome</keyword>
<dbReference type="PANTHER" id="PTHR38011:SF2">
    <property type="entry name" value="BIFUNCTIONAL DEAMINASE-REDUCTASE DOMAIN PROTEIN"/>
    <property type="match status" value="1"/>
</dbReference>
<feature type="domain" description="Bacterial bifunctional deaminase-reductase C-terminal" evidence="1">
    <location>
        <begin position="3"/>
        <end position="184"/>
    </location>
</feature>
<dbReference type="InterPro" id="IPR002734">
    <property type="entry name" value="RibDG_C"/>
</dbReference>
<dbReference type="EMBL" id="BJUU01000006">
    <property type="protein sequence ID" value="GEK79930.1"/>
    <property type="molecule type" value="Genomic_DNA"/>
</dbReference>
<organism evidence="2 3">
    <name type="scientific">Agrococcus baldri</name>
    <dbReference type="NCBI Taxonomy" id="153730"/>
    <lineage>
        <taxon>Bacteria</taxon>
        <taxon>Bacillati</taxon>
        <taxon>Actinomycetota</taxon>
        <taxon>Actinomycetes</taxon>
        <taxon>Micrococcales</taxon>
        <taxon>Microbacteriaceae</taxon>
        <taxon>Agrococcus</taxon>
    </lineage>
</organism>
<evidence type="ECO:0000259" key="1">
    <source>
        <dbReference type="Pfam" id="PF01872"/>
    </source>
</evidence>
<evidence type="ECO:0000313" key="3">
    <source>
        <dbReference type="Proteomes" id="UP000321749"/>
    </source>
</evidence>
<evidence type="ECO:0000313" key="2">
    <source>
        <dbReference type="EMBL" id="GEK79930.1"/>
    </source>
</evidence>
<dbReference type="RefSeq" id="WP_146793772.1">
    <property type="nucleotide sequence ID" value="NZ_BJUU01000006.1"/>
</dbReference>
<comment type="caution">
    <text evidence="2">The sequence shown here is derived from an EMBL/GenBank/DDBJ whole genome shotgun (WGS) entry which is preliminary data.</text>
</comment>